<dbReference type="Pfam" id="PF09411">
    <property type="entry name" value="PagL"/>
    <property type="match status" value="1"/>
</dbReference>
<keyword evidence="1" id="KW-0732">Signal</keyword>
<proteinExistence type="predicted"/>
<gene>
    <name evidence="2" type="ORF">ENJ42_04535</name>
</gene>
<protein>
    <recommendedName>
        <fullName evidence="3">Acyloxyacyl hydrolase</fullName>
    </recommendedName>
</protein>
<sequence length="199" mass="22001">MMKKLFVSMAVLCLGFTQTTLADEVRVGVSVHDAKVFDDLIVTGRHGKEQSLSVIGDYIFETPGWLEWAWQARPFVGGSLNLGGKTSFVDAGLLWRKSLSDNIYGEVAFGLAVHDGAVRTPDPLLATTPAEVLERQRRKNTEIEFGSRVLFRTGFTIGYALNEKWAGEFVFEHLSHGQILGGPENEGSNELGVRVARRF</sequence>
<dbReference type="Proteomes" id="UP000885830">
    <property type="component" value="Unassembled WGS sequence"/>
</dbReference>
<reference evidence="2" key="1">
    <citation type="journal article" date="2020" name="mSystems">
        <title>Genome- and Community-Level Interaction Insights into Carbon Utilization and Element Cycling Functions of Hydrothermarchaeota in Hydrothermal Sediment.</title>
        <authorList>
            <person name="Zhou Z."/>
            <person name="Liu Y."/>
            <person name="Xu W."/>
            <person name="Pan J."/>
            <person name="Luo Z.H."/>
            <person name="Li M."/>
        </authorList>
    </citation>
    <scope>NUCLEOTIDE SEQUENCE [LARGE SCALE GENOMIC DNA]</scope>
    <source>
        <strain evidence="2">HyVt-485</strain>
    </source>
</reference>
<organism evidence="2">
    <name type="scientific">Hellea balneolensis</name>
    <dbReference type="NCBI Taxonomy" id="287478"/>
    <lineage>
        <taxon>Bacteria</taxon>
        <taxon>Pseudomonadati</taxon>
        <taxon>Pseudomonadota</taxon>
        <taxon>Alphaproteobacteria</taxon>
        <taxon>Maricaulales</taxon>
        <taxon>Robiginitomaculaceae</taxon>
        <taxon>Hellea</taxon>
    </lineage>
</organism>
<name>A0A7C5R0H0_9PROT</name>
<dbReference type="Gene3D" id="2.40.160.20">
    <property type="match status" value="1"/>
</dbReference>
<evidence type="ECO:0008006" key="3">
    <source>
        <dbReference type="Google" id="ProtNLM"/>
    </source>
</evidence>
<dbReference type="EMBL" id="DRMJ01000227">
    <property type="protein sequence ID" value="HHL42864.1"/>
    <property type="molecule type" value="Genomic_DNA"/>
</dbReference>
<feature type="chain" id="PRO_5027633676" description="Acyloxyacyl hydrolase" evidence="1">
    <location>
        <begin position="23"/>
        <end position="199"/>
    </location>
</feature>
<evidence type="ECO:0000256" key="1">
    <source>
        <dbReference type="SAM" id="SignalP"/>
    </source>
</evidence>
<comment type="caution">
    <text evidence="2">The sequence shown here is derived from an EMBL/GenBank/DDBJ whole genome shotgun (WGS) entry which is preliminary data.</text>
</comment>
<dbReference type="InterPro" id="IPR018550">
    <property type="entry name" value="Lipid-A_deacylase-rel"/>
</dbReference>
<feature type="signal peptide" evidence="1">
    <location>
        <begin position="1"/>
        <end position="22"/>
    </location>
</feature>
<dbReference type="AlphaFoldDB" id="A0A7C5R0H0"/>
<evidence type="ECO:0000313" key="2">
    <source>
        <dbReference type="EMBL" id="HHL42864.1"/>
    </source>
</evidence>
<accession>A0A7C5R0H0</accession>